<dbReference type="GO" id="GO:0000139">
    <property type="term" value="C:Golgi membrane"/>
    <property type="evidence" value="ECO:0007669"/>
    <property type="project" value="UniProtKB-SubCell"/>
</dbReference>
<feature type="transmembrane region" description="Helical" evidence="10">
    <location>
        <begin position="103"/>
        <end position="124"/>
    </location>
</feature>
<name>A0A1U8MY34_GOSHI</name>
<dbReference type="GO" id="GO:0007219">
    <property type="term" value="P:Notch signaling pathway"/>
    <property type="evidence" value="ECO:0007669"/>
    <property type="project" value="UniProtKB-KW"/>
</dbReference>
<dbReference type="SMR" id="A0A1U8MY34"/>
<dbReference type="InterPro" id="IPR001108">
    <property type="entry name" value="Peptidase_A22A"/>
</dbReference>
<keyword evidence="7 10" id="KW-0472">Membrane</keyword>
<evidence type="ECO:0000256" key="7">
    <source>
        <dbReference type="ARBA" id="ARBA00023136"/>
    </source>
</evidence>
<comment type="subunit">
    <text evidence="9">Homodimer. Probable component of the gamma-secretase complex, a complex composed of a presenilin homodimer, nicastrin, APH1 and PEN2.</text>
</comment>
<dbReference type="GO" id="GO:0005789">
    <property type="term" value="C:endoplasmic reticulum membrane"/>
    <property type="evidence" value="ECO:0007669"/>
    <property type="project" value="UniProtKB-SubCell"/>
</dbReference>
<reference evidence="12" key="2">
    <citation type="submission" date="2025-08" db="UniProtKB">
        <authorList>
            <consortium name="RefSeq"/>
        </authorList>
    </citation>
    <scope>IDENTIFICATION</scope>
</reference>
<feature type="transmembrane region" description="Helical" evidence="10">
    <location>
        <begin position="356"/>
        <end position="376"/>
    </location>
</feature>
<dbReference type="STRING" id="3635.A0A1U8MY34"/>
<feature type="transmembrane region" description="Helical" evidence="10">
    <location>
        <begin position="130"/>
        <end position="153"/>
    </location>
</feature>
<keyword evidence="11" id="KW-1185">Reference proteome</keyword>
<dbReference type="Pfam" id="PF01080">
    <property type="entry name" value="Presenilin"/>
    <property type="match status" value="1"/>
</dbReference>
<evidence type="ECO:0000256" key="8">
    <source>
        <dbReference type="ARBA" id="ARBA00059584"/>
    </source>
</evidence>
<evidence type="ECO:0000313" key="12">
    <source>
        <dbReference type="RefSeq" id="XP_016730499.1"/>
    </source>
</evidence>
<feature type="transmembrane region" description="Helical" evidence="10">
    <location>
        <begin position="21"/>
        <end position="39"/>
    </location>
</feature>
<sequence length="415" mass="45636">MAQNQRPKSLLDSLGEEIIRILTPVSICMLLVVLLVSILNSSSSLYVTSSIATIAYSETGSDSSWDKFIGALLNSLVFVAVVTVATFILVLFFYLKCSKFLKIYMGFSSFVVLGFMGGEIALFLIEEFSVPVDCITFLVLLFNFAVIGVLAVFMSKMPIIVTQGYLVLIGMLVAYWFTLLPEWTTWVLLVAMALYDLAAVLLPVGPLRLLVELAMSRDEDIPALVYEARPVTHHDSASRPVQTRIWRERQNARLDSEDSSSLNSDLNSTVSIVQSSHNGARIARVEEGQVSQRDAELSAPLIDHRMDAQDGLSTESLMLEGMGLGSSGAIKLGLGDFIFYSVLVGRAAMYDFMTVYACYLAIVAGLGITLMLLALYQKALPALPVSIALGVLFYFLTRFLLEVFIVQCSLNLLMF</sequence>
<dbReference type="GeneID" id="107941447"/>
<keyword evidence="4 10" id="KW-0914">Notch signaling pathway</keyword>
<dbReference type="Gene3D" id="1.10.472.100">
    <property type="entry name" value="Presenilin"/>
    <property type="match status" value="1"/>
</dbReference>
<evidence type="ECO:0000256" key="9">
    <source>
        <dbReference type="ARBA" id="ARBA00062638"/>
    </source>
</evidence>
<evidence type="ECO:0000256" key="2">
    <source>
        <dbReference type="ARBA" id="ARBA00022692"/>
    </source>
</evidence>
<dbReference type="EC" id="3.4.23.-" evidence="10"/>
<dbReference type="PANTHER" id="PTHR10202">
    <property type="entry name" value="PRESENILIN"/>
    <property type="match status" value="1"/>
</dbReference>
<dbReference type="GO" id="GO:0006509">
    <property type="term" value="P:membrane protein ectodomain proteolysis"/>
    <property type="evidence" value="ECO:0000318"/>
    <property type="project" value="GO_Central"/>
</dbReference>
<comment type="domain">
    <text evidence="10">The PAL motif is required for normal active site conformation.</text>
</comment>
<dbReference type="SMART" id="SM00730">
    <property type="entry name" value="PSN"/>
    <property type="match status" value="1"/>
</dbReference>
<dbReference type="PaxDb" id="3635-A0A1U8MY34"/>
<keyword evidence="3 10" id="KW-0256">Endoplasmic reticulum</keyword>
<dbReference type="KEGG" id="ghi:107941447"/>
<keyword evidence="6 10" id="KW-0333">Golgi apparatus</keyword>
<dbReference type="AlphaFoldDB" id="A0A1U8MY34"/>
<evidence type="ECO:0000256" key="10">
    <source>
        <dbReference type="RuleBase" id="RU361148"/>
    </source>
</evidence>
<accession>A0A1U8MY34</accession>
<dbReference type="RefSeq" id="XP_016730499.1">
    <property type="nucleotide sequence ID" value="XM_016875010.2"/>
</dbReference>
<proteinExistence type="inferred from homology"/>
<feature type="transmembrane region" description="Helical" evidence="10">
    <location>
        <begin position="183"/>
        <end position="207"/>
    </location>
</feature>
<protein>
    <recommendedName>
        <fullName evidence="10">Presenilin</fullName>
        <ecNumber evidence="10">3.4.23.-</ecNumber>
    </recommendedName>
</protein>
<feature type="transmembrane region" description="Helical" evidence="10">
    <location>
        <begin position="160"/>
        <end position="177"/>
    </location>
</feature>
<comment type="subcellular location">
    <subcellularLocation>
        <location evidence="10">Endoplasmic reticulum membrane</location>
        <topology evidence="10">Multi-pass membrane protein</topology>
    </subcellularLocation>
    <subcellularLocation>
        <location evidence="10">Golgi apparatus membrane</location>
        <topology evidence="10">Multi-pass membrane protein</topology>
    </subcellularLocation>
</comment>
<gene>
    <name evidence="12" type="primary">LOC107941447</name>
</gene>
<dbReference type="OrthoDB" id="20287at2759"/>
<evidence type="ECO:0000313" key="11">
    <source>
        <dbReference type="Proteomes" id="UP000818029"/>
    </source>
</evidence>
<evidence type="ECO:0000256" key="3">
    <source>
        <dbReference type="ARBA" id="ARBA00022824"/>
    </source>
</evidence>
<reference evidence="11" key="1">
    <citation type="journal article" date="2020" name="Nat. Genet.">
        <title>Genomic diversifications of five Gossypium allopolyploid species and their impact on cotton improvement.</title>
        <authorList>
            <person name="Chen Z.J."/>
            <person name="Sreedasyam A."/>
            <person name="Ando A."/>
            <person name="Song Q."/>
            <person name="De Santiago L.M."/>
            <person name="Hulse-Kemp A.M."/>
            <person name="Ding M."/>
            <person name="Ye W."/>
            <person name="Kirkbride R.C."/>
            <person name="Jenkins J."/>
            <person name="Plott C."/>
            <person name="Lovell J."/>
            <person name="Lin Y.M."/>
            <person name="Vaughn R."/>
            <person name="Liu B."/>
            <person name="Simpson S."/>
            <person name="Scheffler B.E."/>
            <person name="Wen L."/>
            <person name="Saski C.A."/>
            <person name="Grover C.E."/>
            <person name="Hu G."/>
            <person name="Conover J.L."/>
            <person name="Carlson J.W."/>
            <person name="Shu S."/>
            <person name="Boston L.B."/>
            <person name="Williams M."/>
            <person name="Peterson D.G."/>
            <person name="McGee K."/>
            <person name="Jones D.C."/>
            <person name="Wendel J.F."/>
            <person name="Stelly D.M."/>
            <person name="Grimwood J."/>
            <person name="Schmutz J."/>
        </authorList>
    </citation>
    <scope>NUCLEOTIDE SEQUENCE [LARGE SCALE GENOMIC DNA]</scope>
    <source>
        <strain evidence="11">cv. TM-1</strain>
    </source>
</reference>
<keyword evidence="2 10" id="KW-0812">Transmembrane</keyword>
<feature type="transmembrane region" description="Helical" evidence="10">
    <location>
        <begin position="68"/>
        <end position="94"/>
    </location>
</feature>
<dbReference type="PANTHER" id="PTHR10202:SF13">
    <property type="entry name" value="PRESENILIN HOMOLOG"/>
    <property type="match status" value="1"/>
</dbReference>
<keyword evidence="5 10" id="KW-1133">Transmembrane helix</keyword>
<evidence type="ECO:0000256" key="1">
    <source>
        <dbReference type="ARBA" id="ARBA00008604"/>
    </source>
</evidence>
<dbReference type="GO" id="GO:0070765">
    <property type="term" value="C:gamma-secretase complex"/>
    <property type="evidence" value="ECO:0000318"/>
    <property type="project" value="GO_Central"/>
</dbReference>
<evidence type="ECO:0000256" key="5">
    <source>
        <dbReference type="ARBA" id="ARBA00022989"/>
    </source>
</evidence>
<feature type="transmembrane region" description="Helical" evidence="10">
    <location>
        <begin position="382"/>
        <end position="406"/>
    </location>
</feature>
<dbReference type="InterPro" id="IPR006639">
    <property type="entry name" value="Preselin/SPP"/>
</dbReference>
<evidence type="ECO:0000256" key="4">
    <source>
        <dbReference type="ARBA" id="ARBA00022976"/>
    </source>
</evidence>
<comment type="function">
    <text evidence="8 10">Probable subunit of the gamma-secretase complex, an endoprotease complex that catalyzes the intramembrane cleavage of integral membrane proteins such as Notch receptors.</text>
</comment>
<dbReference type="GO" id="GO:0004175">
    <property type="term" value="F:endopeptidase activity"/>
    <property type="evidence" value="ECO:0000318"/>
    <property type="project" value="GO_Central"/>
</dbReference>
<dbReference type="GO" id="GO:0042500">
    <property type="term" value="F:aspartic endopeptidase activity, intramembrane cleaving"/>
    <property type="evidence" value="ECO:0007669"/>
    <property type="project" value="InterPro"/>
</dbReference>
<dbReference type="OMA" id="NATCNQQ"/>
<dbReference type="GO" id="GO:0016485">
    <property type="term" value="P:protein processing"/>
    <property type="evidence" value="ECO:0007669"/>
    <property type="project" value="InterPro"/>
</dbReference>
<evidence type="ECO:0000256" key="6">
    <source>
        <dbReference type="ARBA" id="ARBA00023034"/>
    </source>
</evidence>
<dbReference type="Proteomes" id="UP000818029">
    <property type="component" value="Chromosome A07"/>
</dbReference>
<organism evidence="11 12">
    <name type="scientific">Gossypium hirsutum</name>
    <name type="common">Upland cotton</name>
    <name type="synonym">Gossypium mexicanum</name>
    <dbReference type="NCBI Taxonomy" id="3635"/>
    <lineage>
        <taxon>Eukaryota</taxon>
        <taxon>Viridiplantae</taxon>
        <taxon>Streptophyta</taxon>
        <taxon>Embryophyta</taxon>
        <taxon>Tracheophyta</taxon>
        <taxon>Spermatophyta</taxon>
        <taxon>Magnoliopsida</taxon>
        <taxon>eudicotyledons</taxon>
        <taxon>Gunneridae</taxon>
        <taxon>Pentapetalae</taxon>
        <taxon>rosids</taxon>
        <taxon>malvids</taxon>
        <taxon>Malvales</taxon>
        <taxon>Malvaceae</taxon>
        <taxon>Malvoideae</taxon>
        <taxon>Gossypium</taxon>
    </lineage>
</organism>
<dbReference type="PRINTS" id="PR01072">
    <property type="entry name" value="PRESENILIN"/>
</dbReference>
<dbReference type="FunFam" id="1.10.472.100:FF:000002">
    <property type="entry name" value="Presenilin"/>
    <property type="match status" value="1"/>
</dbReference>
<comment type="similarity">
    <text evidence="1 10">Belongs to the peptidase A22A family.</text>
</comment>
<dbReference type="GO" id="GO:0005798">
    <property type="term" value="C:Golgi-associated vesicle"/>
    <property type="evidence" value="ECO:0007669"/>
    <property type="project" value="UniProtKB-ARBA"/>
</dbReference>
<keyword evidence="10" id="KW-0378">Hydrolase</keyword>
<dbReference type="InterPro" id="IPR042524">
    <property type="entry name" value="Presenilin_C"/>
</dbReference>
<keyword evidence="10" id="KW-0645">Protease</keyword>